<comment type="caution">
    <text evidence="10">The sequence shown here is derived from an EMBL/GenBank/DDBJ whole genome shotgun (WGS) entry which is preliminary data.</text>
</comment>
<dbReference type="PANTHER" id="PTHR15139">
    <property type="entry name" value="TUBULIN FOLDING COFACTOR C"/>
    <property type="match status" value="1"/>
</dbReference>
<name>A0A5J4N9B8_9TREM</name>
<dbReference type="Pfam" id="PF07986">
    <property type="entry name" value="TBCC"/>
    <property type="match status" value="1"/>
</dbReference>
<evidence type="ECO:0000256" key="8">
    <source>
        <dbReference type="SAM" id="MobiDB-lite"/>
    </source>
</evidence>
<evidence type="ECO:0000259" key="9">
    <source>
        <dbReference type="PROSITE" id="PS51329"/>
    </source>
</evidence>
<dbReference type="InterPro" id="IPR006599">
    <property type="entry name" value="CARP_motif"/>
</dbReference>
<dbReference type="Proteomes" id="UP000324629">
    <property type="component" value="Unassembled WGS sequence"/>
</dbReference>
<feature type="region of interest" description="Disordered" evidence="8">
    <location>
        <begin position="245"/>
        <end position="270"/>
    </location>
</feature>
<reference evidence="10 11" key="1">
    <citation type="journal article" date="2019" name="Gigascience">
        <title>Whole-genome sequence of the oriental lung fluke Paragonimus westermani.</title>
        <authorList>
            <person name="Oey H."/>
            <person name="Zakrzewski M."/>
            <person name="Narain K."/>
            <person name="Devi K.R."/>
            <person name="Agatsuma T."/>
            <person name="Nawaratna S."/>
            <person name="Gobert G.N."/>
            <person name="Jones M.K."/>
            <person name="Ragan M.A."/>
            <person name="McManus D.P."/>
            <person name="Krause L."/>
        </authorList>
    </citation>
    <scope>NUCLEOTIDE SEQUENCE [LARGE SCALE GENOMIC DNA]</scope>
    <source>
        <strain evidence="10 11">IND2009</strain>
    </source>
</reference>
<sequence length="464" mass="52283">MRKSDKDRGKRMLGILQGTLNQFRKESAAATNAPQMAKRRQVDARLEAKAEQEKERLRKERAELFRCRREQQLEVALLQQKMRIFKGVSLMTSLNQGDGSIPTQPGNQISSREALINRLTERQAQLKAAQLQRIQQKENGTASARGHSERTGDFLQRFLQAKAEILADLDEASEKLTESMLSTHEITQLLDVTVLRLEELQKSLNDATLYLTAFDSEQARLELKSLNDQFQIKREQLLPTKKFAFTRKAKPSNPTESSQSLVATGEPQSLKSPRKETVTEALCTFDELFSLANIRGPTTLHLPKASTYGDSDPLSGQSVYLADLTDCTVHVQGVCGNMIMRRLLRCRVYTFPVAGSVWIEDCHECDLIVACRQLRVHQTTGCRLGLHMASRPIIENSTGLNVGPYPLDYPELQKHLQEAGLSSTVNLWSEVEDFSHPNKRLTTGSPNWSILPEHEWKHLAPIGV</sequence>
<protein>
    <submittedName>
        <fullName evidence="10">Tubulin-specific chaperone C</fullName>
    </submittedName>
</protein>
<evidence type="ECO:0000256" key="1">
    <source>
        <dbReference type="ARBA" id="ARBA00004496"/>
    </source>
</evidence>
<dbReference type="InterPro" id="IPR017901">
    <property type="entry name" value="C-CAP_CF_C-like"/>
</dbReference>
<dbReference type="Gene3D" id="2.160.20.70">
    <property type="match status" value="1"/>
</dbReference>
<dbReference type="Pfam" id="PF16752">
    <property type="entry name" value="TBCC_N"/>
    <property type="match status" value="1"/>
</dbReference>
<feature type="coiled-coil region" evidence="7">
    <location>
        <begin position="43"/>
        <end position="70"/>
    </location>
</feature>
<evidence type="ECO:0000256" key="7">
    <source>
        <dbReference type="SAM" id="Coils"/>
    </source>
</evidence>
<dbReference type="GO" id="GO:0007023">
    <property type="term" value="P:post-chaperonin tubulin folding pathway"/>
    <property type="evidence" value="ECO:0007669"/>
    <property type="project" value="InterPro"/>
</dbReference>
<keyword evidence="7" id="KW-0175">Coiled coil</keyword>
<dbReference type="InterPro" id="IPR016098">
    <property type="entry name" value="CAP/MinC_C"/>
</dbReference>
<evidence type="ECO:0000256" key="6">
    <source>
        <dbReference type="ARBA" id="ARBA00026055"/>
    </source>
</evidence>
<dbReference type="PROSITE" id="PS51329">
    <property type="entry name" value="C_CAP_COFACTOR_C"/>
    <property type="match status" value="1"/>
</dbReference>
<comment type="similarity">
    <text evidence="2">Belongs to the TBCC family.</text>
</comment>
<evidence type="ECO:0000256" key="2">
    <source>
        <dbReference type="ARBA" id="ARBA00008848"/>
    </source>
</evidence>
<dbReference type="GO" id="GO:0015631">
    <property type="term" value="F:tubulin binding"/>
    <property type="evidence" value="ECO:0007669"/>
    <property type="project" value="InterPro"/>
</dbReference>
<comment type="subunit">
    <text evidence="6">Supercomplex made of cofactors A to E. Cofactors A and D function by capturing and stabilizing tubulin in a quasi-native conformation. Cofactor E binds to the cofactor D-tubulin complex; interaction with cofactor C then causes the release of tubulin polypeptides that are committed to the native state.</text>
</comment>
<keyword evidence="5" id="KW-0143">Chaperone</keyword>
<dbReference type="Gene3D" id="1.20.58.1250">
    <property type="entry name" value="Tubulin Binding Cofactor C, N-terminal domain"/>
    <property type="match status" value="1"/>
</dbReference>
<evidence type="ECO:0000256" key="4">
    <source>
        <dbReference type="ARBA" id="ARBA00022990"/>
    </source>
</evidence>
<keyword evidence="11" id="KW-1185">Reference proteome</keyword>
<evidence type="ECO:0000313" key="10">
    <source>
        <dbReference type="EMBL" id="KAA3672083.1"/>
    </source>
</evidence>
<dbReference type="GO" id="GO:0005737">
    <property type="term" value="C:cytoplasm"/>
    <property type="evidence" value="ECO:0007669"/>
    <property type="project" value="UniProtKB-SubCell"/>
</dbReference>
<feature type="coiled-coil region" evidence="7">
    <location>
        <begin position="112"/>
        <end position="175"/>
    </location>
</feature>
<dbReference type="InterPro" id="IPR031925">
    <property type="entry name" value="TBCC_N"/>
</dbReference>
<comment type="subcellular location">
    <subcellularLocation>
        <location evidence="1">Cytoplasm</location>
    </subcellularLocation>
</comment>
<dbReference type="InterPro" id="IPR038397">
    <property type="entry name" value="TBCC_N_sf"/>
</dbReference>
<dbReference type="InterPro" id="IPR006786">
    <property type="entry name" value="Pinin_SDK_MemA"/>
</dbReference>
<proteinExistence type="inferred from homology"/>
<accession>A0A5J4N9B8</accession>
<evidence type="ECO:0000256" key="5">
    <source>
        <dbReference type="ARBA" id="ARBA00023186"/>
    </source>
</evidence>
<dbReference type="PANTHER" id="PTHR15139:SF0">
    <property type="entry name" value="TUBULIN-SPECIFIC CHAPERONE C"/>
    <property type="match status" value="1"/>
</dbReference>
<evidence type="ECO:0000313" key="11">
    <source>
        <dbReference type="Proteomes" id="UP000324629"/>
    </source>
</evidence>
<dbReference type="AlphaFoldDB" id="A0A5J4N9B8"/>
<organism evidence="10 11">
    <name type="scientific">Paragonimus westermani</name>
    <dbReference type="NCBI Taxonomy" id="34504"/>
    <lineage>
        <taxon>Eukaryota</taxon>
        <taxon>Metazoa</taxon>
        <taxon>Spiralia</taxon>
        <taxon>Lophotrochozoa</taxon>
        <taxon>Platyhelminthes</taxon>
        <taxon>Trematoda</taxon>
        <taxon>Digenea</taxon>
        <taxon>Plagiorchiida</taxon>
        <taxon>Troglotremata</taxon>
        <taxon>Troglotrematidae</taxon>
        <taxon>Paragonimus</taxon>
    </lineage>
</organism>
<dbReference type="EMBL" id="QNGE01005383">
    <property type="protein sequence ID" value="KAA3672083.1"/>
    <property type="molecule type" value="Genomic_DNA"/>
</dbReference>
<keyword evidence="4" id="KW-0007">Acetylation</keyword>
<dbReference type="GO" id="GO:0007021">
    <property type="term" value="P:tubulin complex assembly"/>
    <property type="evidence" value="ECO:0007669"/>
    <property type="project" value="TreeGrafter"/>
</dbReference>
<dbReference type="InterPro" id="IPR027684">
    <property type="entry name" value="TBCC"/>
</dbReference>
<feature type="domain" description="C-CAP/cofactor C-like" evidence="9">
    <location>
        <begin position="297"/>
        <end position="436"/>
    </location>
</feature>
<dbReference type="InterPro" id="IPR012945">
    <property type="entry name" value="Tubulin-bd_cofactor_C_dom"/>
</dbReference>
<dbReference type="SMART" id="SM00673">
    <property type="entry name" value="CARP"/>
    <property type="match status" value="2"/>
</dbReference>
<evidence type="ECO:0000256" key="3">
    <source>
        <dbReference type="ARBA" id="ARBA00022490"/>
    </source>
</evidence>
<gene>
    <name evidence="10" type="ORF">DEA37_0005245</name>
</gene>
<keyword evidence="3" id="KW-0963">Cytoplasm</keyword>
<dbReference type="Pfam" id="PF04696">
    <property type="entry name" value="Pinin_SDK_memA"/>
    <property type="match status" value="1"/>
</dbReference>
<feature type="compositionally biased region" description="Polar residues" evidence="8">
    <location>
        <begin position="252"/>
        <end position="270"/>
    </location>
</feature>